<protein>
    <recommendedName>
        <fullName evidence="2">Outer membrane protein beta-barrel domain-containing protein</fullName>
    </recommendedName>
</protein>
<evidence type="ECO:0008006" key="2">
    <source>
        <dbReference type="Google" id="ProtNLM"/>
    </source>
</evidence>
<dbReference type="SUPFAM" id="SSF56925">
    <property type="entry name" value="OMPA-like"/>
    <property type="match status" value="1"/>
</dbReference>
<name>A0A3B0WZW9_9ZZZZ</name>
<evidence type="ECO:0000313" key="1">
    <source>
        <dbReference type="EMBL" id="VAW61548.1"/>
    </source>
</evidence>
<dbReference type="AlphaFoldDB" id="A0A3B0WZW9"/>
<dbReference type="InterPro" id="IPR011250">
    <property type="entry name" value="OMP/PagP_B-barrel"/>
</dbReference>
<gene>
    <name evidence="1" type="ORF">MNBD_GAMMA08-1440</name>
</gene>
<reference evidence="1" key="1">
    <citation type="submission" date="2018-06" db="EMBL/GenBank/DDBJ databases">
        <authorList>
            <person name="Zhirakovskaya E."/>
        </authorList>
    </citation>
    <scope>NUCLEOTIDE SEQUENCE</scope>
</reference>
<organism evidence="1">
    <name type="scientific">hydrothermal vent metagenome</name>
    <dbReference type="NCBI Taxonomy" id="652676"/>
    <lineage>
        <taxon>unclassified sequences</taxon>
        <taxon>metagenomes</taxon>
        <taxon>ecological metagenomes</taxon>
    </lineage>
</organism>
<proteinExistence type="predicted"/>
<sequence length="171" mass="18944">MRNINNLPNKFSSKYLVALIATLVLTAQASTVQAVENEPLLDRGKFSIGTGISTNSIDGPISDEIGFQFFGTYDLTMVNLMEGVNSSVDVGFMDYGFSNNSTGLWSTYVVSGKFAKQFGWLGRLGFDFGDDSGVMFGVGADYTINKKMDIRLEYVVRDEVDSLQFNFLYRL</sequence>
<dbReference type="EMBL" id="UOFH01000186">
    <property type="protein sequence ID" value="VAW61548.1"/>
    <property type="molecule type" value="Genomic_DNA"/>
</dbReference>
<accession>A0A3B0WZW9</accession>